<dbReference type="InterPro" id="IPR000160">
    <property type="entry name" value="GGDEF_dom"/>
</dbReference>
<dbReference type="AlphaFoldDB" id="W8YGM3"/>
<reference evidence="2" key="2">
    <citation type="submission" date="2014-01" db="EMBL/GenBank/DDBJ databases">
        <authorList>
            <person name="Aslett M."/>
        </authorList>
    </citation>
    <scope>NUCLEOTIDE SEQUENCE [LARGE SCALE GENOMIC DNA]</scope>
    <source>
        <strain evidence="2">DB27</strain>
    </source>
</reference>
<dbReference type="CDD" id="cd01949">
    <property type="entry name" value="GGDEF"/>
    <property type="match status" value="1"/>
</dbReference>
<sequence>MNILHFLLENTVFQNVLQDLQLNVLYIENGCKHQQTVENIHPKCMFIANSFEEGELLFQRTKPHIIITYVTDYSQIKYIKNMYTPHSTFIVIWDQQITKEFTDVLALGIRNIVIAPVTPQAVLEEVNKSLYQLSLVRQVSLQQELLQTMFDFQNDLLFIVEDDEIVDCNTNFLAFFGYENLFAYREQHLVFAEHFIRENGYYSTTHDITWLDDTLSSGRRIKMLNYEGAVSTFLLRATPLPEDLSRFIVKCTEITELDEIYQEQERLAMIDSLTEIYNRLKFQQILEVEWEKVIRSDEKIAIILFDIDNFKTVNDTYGHDFGDLALIQLAELMKSKVEQQHVFARWGGEEFIILVTNTVEKEAFQVAESLRFFIETKQFTGISKLTASFGVALYEQGTTREELMQRADIALYEAKKMERIKYVCIEKKKCNFSQQIVAIFFYCLIIE</sequence>
<dbReference type="GO" id="GO:1902201">
    <property type="term" value="P:negative regulation of bacterial-type flagellum-dependent cell motility"/>
    <property type="evidence" value="ECO:0007669"/>
    <property type="project" value="TreeGrafter"/>
</dbReference>
<dbReference type="GO" id="GO:0043709">
    <property type="term" value="P:cell adhesion involved in single-species biofilm formation"/>
    <property type="evidence" value="ECO:0007669"/>
    <property type="project" value="TreeGrafter"/>
</dbReference>
<gene>
    <name evidence="2" type="ORF">BTDB27_003903</name>
</gene>
<proteinExistence type="predicted"/>
<dbReference type="InterPro" id="IPR043128">
    <property type="entry name" value="Rev_trsase/Diguanyl_cyclase"/>
</dbReference>
<dbReference type="GO" id="GO:0052621">
    <property type="term" value="F:diguanylate cyclase activity"/>
    <property type="evidence" value="ECO:0007669"/>
    <property type="project" value="TreeGrafter"/>
</dbReference>
<dbReference type="GO" id="GO:0005886">
    <property type="term" value="C:plasma membrane"/>
    <property type="evidence" value="ECO:0007669"/>
    <property type="project" value="TreeGrafter"/>
</dbReference>
<reference evidence="2" key="1">
    <citation type="submission" date="2014-01" db="EMBL/GenBank/DDBJ databases">
        <title>Draft genome sequence of highly nematicidal Bacillus thuringiensis DB27.</title>
        <authorList>
            <person name="Iatsenko I."/>
            <person name="Pickard D."/>
            <person name="Corton C."/>
            <person name="Dougan G."/>
            <person name="Sommer R.J."/>
        </authorList>
    </citation>
    <scope>NUCLEOTIDE SEQUENCE [LARGE SCALE GENOMIC DNA]</scope>
    <source>
        <strain evidence="2">DB27</strain>
    </source>
</reference>
<dbReference type="InterPro" id="IPR029787">
    <property type="entry name" value="Nucleotide_cyclase"/>
</dbReference>
<dbReference type="InterPro" id="IPR000014">
    <property type="entry name" value="PAS"/>
</dbReference>
<dbReference type="Proteomes" id="UP000030682">
    <property type="component" value="Unassembled WGS sequence"/>
</dbReference>
<dbReference type="EMBL" id="HG810018">
    <property type="protein sequence ID" value="CDN37561.1"/>
    <property type="molecule type" value="Genomic_DNA"/>
</dbReference>
<organism evidence="2">
    <name type="scientific">Bacillus thuringiensis DB27</name>
    <dbReference type="NCBI Taxonomy" id="1431339"/>
    <lineage>
        <taxon>Bacteria</taxon>
        <taxon>Bacillati</taxon>
        <taxon>Bacillota</taxon>
        <taxon>Bacilli</taxon>
        <taxon>Bacillales</taxon>
        <taxon>Bacillaceae</taxon>
        <taxon>Bacillus</taxon>
        <taxon>Bacillus cereus group</taxon>
    </lineage>
</organism>
<protein>
    <recommendedName>
        <fullName evidence="1">GGDEF domain-containing protein</fullName>
    </recommendedName>
</protein>
<dbReference type="FunFam" id="3.30.70.270:FF:000001">
    <property type="entry name" value="Diguanylate cyclase domain protein"/>
    <property type="match status" value="1"/>
</dbReference>
<evidence type="ECO:0000259" key="1">
    <source>
        <dbReference type="PROSITE" id="PS50887"/>
    </source>
</evidence>
<dbReference type="Pfam" id="PF13188">
    <property type="entry name" value="PAS_8"/>
    <property type="match status" value="1"/>
</dbReference>
<dbReference type="PANTHER" id="PTHR45138">
    <property type="entry name" value="REGULATORY COMPONENTS OF SENSORY TRANSDUCTION SYSTEM"/>
    <property type="match status" value="1"/>
</dbReference>
<name>W8YGM3_BACTU</name>
<dbReference type="HOGENOM" id="CLU_000445_11_28_9"/>
<dbReference type="SUPFAM" id="SSF55073">
    <property type="entry name" value="Nucleotide cyclase"/>
    <property type="match status" value="1"/>
</dbReference>
<accession>W8YGM3</accession>
<dbReference type="NCBIfam" id="TIGR00254">
    <property type="entry name" value="GGDEF"/>
    <property type="match status" value="1"/>
</dbReference>
<dbReference type="InterPro" id="IPR050469">
    <property type="entry name" value="Diguanylate_Cyclase"/>
</dbReference>
<dbReference type="SMART" id="SM00267">
    <property type="entry name" value="GGDEF"/>
    <property type="match status" value="1"/>
</dbReference>
<feature type="domain" description="GGDEF" evidence="1">
    <location>
        <begin position="298"/>
        <end position="427"/>
    </location>
</feature>
<dbReference type="Pfam" id="PF00990">
    <property type="entry name" value="GGDEF"/>
    <property type="match status" value="1"/>
</dbReference>
<dbReference type="Gene3D" id="3.30.70.270">
    <property type="match status" value="1"/>
</dbReference>
<evidence type="ECO:0000313" key="2">
    <source>
        <dbReference type="EMBL" id="CDN37561.1"/>
    </source>
</evidence>
<dbReference type="PANTHER" id="PTHR45138:SF9">
    <property type="entry name" value="DIGUANYLATE CYCLASE DGCM-RELATED"/>
    <property type="match status" value="1"/>
</dbReference>
<dbReference type="PROSITE" id="PS50887">
    <property type="entry name" value="GGDEF"/>
    <property type="match status" value="1"/>
</dbReference>